<proteinExistence type="predicted"/>
<organism evidence="2 3">
    <name type="scientific">Corynebacterium flavescens</name>
    <dbReference type="NCBI Taxonomy" id="28028"/>
    <lineage>
        <taxon>Bacteria</taxon>
        <taxon>Bacillati</taxon>
        <taxon>Actinomycetota</taxon>
        <taxon>Actinomycetes</taxon>
        <taxon>Mycobacteriales</taxon>
        <taxon>Corynebacteriaceae</taxon>
        <taxon>Corynebacterium</taxon>
    </lineage>
</organism>
<gene>
    <name evidence="2" type="ORF">CFL01nite_20390</name>
</gene>
<dbReference type="EMBL" id="BJNB01000039">
    <property type="protein sequence ID" value="GEB98544.1"/>
    <property type="molecule type" value="Genomic_DNA"/>
</dbReference>
<protein>
    <submittedName>
        <fullName evidence="2">Uncharacterized protein</fullName>
    </submittedName>
</protein>
<evidence type="ECO:0000256" key="1">
    <source>
        <dbReference type="SAM" id="MobiDB-lite"/>
    </source>
</evidence>
<evidence type="ECO:0000313" key="2">
    <source>
        <dbReference type="EMBL" id="GEB98544.1"/>
    </source>
</evidence>
<comment type="caution">
    <text evidence="2">The sequence shown here is derived from an EMBL/GenBank/DDBJ whole genome shotgun (WGS) entry which is preliminary data.</text>
</comment>
<accession>A0AB73B9Q2</accession>
<feature type="compositionally biased region" description="Acidic residues" evidence="1">
    <location>
        <begin position="25"/>
        <end position="34"/>
    </location>
</feature>
<dbReference type="AlphaFoldDB" id="A0AB73B9Q2"/>
<feature type="region of interest" description="Disordered" evidence="1">
    <location>
        <begin position="25"/>
        <end position="47"/>
    </location>
</feature>
<sequence>MEVVKDEGLVVAVLDVLELRLTLEGTEEETDDESVPPPHAERARGTAKSRRSSFFILIFLGFCLREQGDSGASKE</sequence>
<reference evidence="2 3" key="1">
    <citation type="submission" date="2019-06" db="EMBL/GenBank/DDBJ databases">
        <title>Whole genome shotgun sequence of Corynebacterium flavescens NBRC 14136.</title>
        <authorList>
            <person name="Hosoyama A."/>
            <person name="Uohara A."/>
            <person name="Ohji S."/>
            <person name="Ichikawa N."/>
        </authorList>
    </citation>
    <scope>NUCLEOTIDE SEQUENCE [LARGE SCALE GENOMIC DNA]</scope>
    <source>
        <strain evidence="2 3">NBRC 14136</strain>
    </source>
</reference>
<evidence type="ECO:0000313" key="3">
    <source>
        <dbReference type="Proteomes" id="UP000315353"/>
    </source>
</evidence>
<name>A0AB73B9Q2_CORFL</name>
<dbReference type="Proteomes" id="UP000315353">
    <property type="component" value="Unassembled WGS sequence"/>
</dbReference>